<dbReference type="CDD" id="cd14279">
    <property type="entry name" value="CUE"/>
    <property type="match status" value="1"/>
</dbReference>
<protein>
    <recommendedName>
        <fullName evidence="4">Ubiquitin interaction domain-containing protein</fullName>
    </recommendedName>
</protein>
<gene>
    <name evidence="2" type="ORF">HYALB_00004429</name>
</gene>
<evidence type="ECO:0000313" key="2">
    <source>
        <dbReference type="EMBL" id="CAG8975130.1"/>
    </source>
</evidence>
<comment type="caution">
    <text evidence="2">The sequence shown here is derived from an EMBL/GenBank/DDBJ whole genome shotgun (WGS) entry which is preliminary data.</text>
</comment>
<sequence length="879" mass="97872">MGTYAQPTQDAIDSFCSMIPGVPRSEVVARLKNNNCNVEQAIGEYFDNIDNPNGNQYRWDEGQFGGERDGGPNNHGVSCWKTHWLTVKTAFDIQGPDDVGPYNTLDGAMSRPPSRISNNRSPMSKVIDLSADAAAADPRNSKTWTSGDHDLEQAIAASKADMALAPQETGITKMDQPHFGPANRGEYEEGKWDMVPVGKSYAQEILIDPEPAFRKREYGSPAFLKPTIDKHPLAALFTIYHSIPKIREVFLDRLNTLPSYGFDKEWWAGSIIEVPTIVDDDAEPEPQVNREIQRLMAFLDKTERSYGSIQALACLPEVQENQRYHNKPIEHAVLESWKNSLRDRENRAVVKKVFSRGVSSEGCPEDEGKDFAVLQLELPTNDSLETSFYDLADETIWPDLQPLNLDQSPFLSHVADVVVFKIQGDERKRSVDIPATWYPDRYLRSGKEAALEMRLKKKEMMEQLDRINYLEDRLTNFQMRSGKVVKVKDLFNASLQHDEAVIENGDKLLDTDMDMLSPPRSRKSANLSAELRRLVESIDKKLSGIHEFLSARILLANAFVALNLEREKARKALTDLSKLYTAPSSDNTAPKLHPYSLRGVSTTNSTMYICKRAEPDLMDMDLNSSQTSSNTDQWWRIQYSTSGIASWDQSGATAASGSPGINPVTVEKTTEENVLEAAKNESKNTILVYASESAMEHTNYPLPSALDAFVRADNRAFKAEFVDIEESSIHVSSPGKRKFDEQSSDSQDSTSGRWGGPGPNRESSAGILEREIMGNSEMSYDDARSASRSLADRLTDDVDDSDSHATGDIIVGMDPSLLQNGTLPGQEMQERGNMRLSLIGSRSNNIKSSTIDNMDLNDIVEDSHVAEESGAVKRVGFAK</sequence>
<keyword evidence="3" id="KW-1185">Reference proteome</keyword>
<dbReference type="InterPro" id="IPR055335">
    <property type="entry name" value="Ucp6/RUP1"/>
</dbReference>
<accession>A0A9N9LL72</accession>
<dbReference type="GO" id="GO:0016579">
    <property type="term" value="P:protein deubiquitination"/>
    <property type="evidence" value="ECO:0007669"/>
    <property type="project" value="TreeGrafter"/>
</dbReference>
<dbReference type="PANTHER" id="PTHR39597">
    <property type="entry name" value="UBA DOMAIN-CONTAINING PROTEIN RUP1"/>
    <property type="match status" value="1"/>
</dbReference>
<evidence type="ECO:0000256" key="1">
    <source>
        <dbReference type="SAM" id="MobiDB-lite"/>
    </source>
</evidence>
<dbReference type="PANTHER" id="PTHR39597:SF1">
    <property type="entry name" value="UBA DOMAIN-CONTAINING PROTEIN RUP1"/>
    <property type="match status" value="1"/>
</dbReference>
<reference evidence="2" key="1">
    <citation type="submission" date="2021-07" db="EMBL/GenBank/DDBJ databases">
        <authorList>
            <person name="Durling M."/>
        </authorList>
    </citation>
    <scope>NUCLEOTIDE SEQUENCE</scope>
</reference>
<organism evidence="2 3">
    <name type="scientific">Hymenoscyphus albidus</name>
    <dbReference type="NCBI Taxonomy" id="595503"/>
    <lineage>
        <taxon>Eukaryota</taxon>
        <taxon>Fungi</taxon>
        <taxon>Dikarya</taxon>
        <taxon>Ascomycota</taxon>
        <taxon>Pezizomycotina</taxon>
        <taxon>Leotiomycetes</taxon>
        <taxon>Helotiales</taxon>
        <taxon>Helotiaceae</taxon>
        <taxon>Hymenoscyphus</taxon>
    </lineage>
</organism>
<dbReference type="OrthoDB" id="4489171at2759"/>
<name>A0A9N9LL72_9HELO</name>
<proteinExistence type="predicted"/>
<dbReference type="GO" id="GO:0005634">
    <property type="term" value="C:nucleus"/>
    <property type="evidence" value="ECO:0007669"/>
    <property type="project" value="TreeGrafter"/>
</dbReference>
<feature type="region of interest" description="Disordered" evidence="1">
    <location>
        <begin position="729"/>
        <end position="766"/>
    </location>
</feature>
<dbReference type="AlphaFoldDB" id="A0A9N9LL72"/>
<dbReference type="EMBL" id="CAJVRM010000127">
    <property type="protein sequence ID" value="CAG8975130.1"/>
    <property type="molecule type" value="Genomic_DNA"/>
</dbReference>
<dbReference type="GO" id="GO:0005829">
    <property type="term" value="C:cytosol"/>
    <property type="evidence" value="ECO:0007669"/>
    <property type="project" value="TreeGrafter"/>
</dbReference>
<evidence type="ECO:0000313" key="3">
    <source>
        <dbReference type="Proteomes" id="UP000701801"/>
    </source>
</evidence>
<dbReference type="Proteomes" id="UP000701801">
    <property type="component" value="Unassembled WGS sequence"/>
</dbReference>
<evidence type="ECO:0008006" key="4">
    <source>
        <dbReference type="Google" id="ProtNLM"/>
    </source>
</evidence>
<dbReference type="Pfam" id="PF14555">
    <property type="entry name" value="UBA_4"/>
    <property type="match status" value="1"/>
</dbReference>